<name>A0A0V1FZL5_TRIPS</name>
<organism evidence="1 2">
    <name type="scientific">Trichinella pseudospiralis</name>
    <name type="common">Parasitic roundworm</name>
    <dbReference type="NCBI Taxonomy" id="6337"/>
    <lineage>
        <taxon>Eukaryota</taxon>
        <taxon>Metazoa</taxon>
        <taxon>Ecdysozoa</taxon>
        <taxon>Nematoda</taxon>
        <taxon>Enoplea</taxon>
        <taxon>Dorylaimia</taxon>
        <taxon>Trichinellida</taxon>
        <taxon>Trichinellidae</taxon>
        <taxon>Trichinella</taxon>
    </lineage>
</organism>
<dbReference type="Proteomes" id="UP000054995">
    <property type="component" value="Unassembled WGS sequence"/>
</dbReference>
<gene>
    <name evidence="1" type="ORF">T4D_3375</name>
</gene>
<dbReference type="EMBL" id="JYDT01000019">
    <property type="protein sequence ID" value="KRY90723.1"/>
    <property type="molecule type" value="Genomic_DNA"/>
</dbReference>
<reference evidence="1 2" key="1">
    <citation type="submission" date="2015-01" db="EMBL/GenBank/DDBJ databases">
        <title>Evolution of Trichinella species and genotypes.</title>
        <authorList>
            <person name="Korhonen P.K."/>
            <person name="Edoardo P."/>
            <person name="Giuseppe L.R."/>
            <person name="Gasser R.B."/>
        </authorList>
    </citation>
    <scope>NUCLEOTIDE SEQUENCE [LARGE SCALE GENOMIC DNA]</scope>
    <source>
        <strain evidence="1">ISS470</strain>
    </source>
</reference>
<comment type="caution">
    <text evidence="1">The sequence shown here is derived from an EMBL/GenBank/DDBJ whole genome shotgun (WGS) entry which is preliminary data.</text>
</comment>
<keyword evidence="2" id="KW-1185">Reference proteome</keyword>
<evidence type="ECO:0000313" key="1">
    <source>
        <dbReference type="EMBL" id="KRY90723.1"/>
    </source>
</evidence>
<protein>
    <submittedName>
        <fullName evidence="1">Uncharacterized protein</fullName>
    </submittedName>
</protein>
<dbReference type="AlphaFoldDB" id="A0A0V1FZL5"/>
<proteinExistence type="predicted"/>
<evidence type="ECO:0000313" key="2">
    <source>
        <dbReference type="Proteomes" id="UP000054995"/>
    </source>
</evidence>
<accession>A0A0V1FZL5</accession>
<sequence>MMMMMISALYQFQKVDKTNPSGGATCSKKTHTTDNQCSIDRTDEAMLAISILKERCGSASRLGLLRLRF</sequence>